<protein>
    <recommendedName>
        <fullName evidence="3">Tetracycline repressor TetR C-terminal domain-containing protein</fullName>
    </recommendedName>
</protein>
<evidence type="ECO:0000259" key="3">
    <source>
        <dbReference type="Pfam" id="PF02909"/>
    </source>
</evidence>
<accession>A0ABP4JFL2</accession>
<comment type="caution">
    <text evidence="4">The sequence shown here is derived from an EMBL/GenBank/DDBJ whole genome shotgun (WGS) entry which is preliminary data.</text>
</comment>
<proteinExistence type="predicted"/>
<gene>
    <name evidence="4" type="ORF">GCM10009601_14780</name>
</gene>
<dbReference type="InterPro" id="IPR004111">
    <property type="entry name" value="Repressor_TetR_C"/>
</dbReference>
<keyword evidence="5" id="KW-1185">Reference proteome</keyword>
<feature type="domain" description="Tetracycline repressor TetR C-terminal" evidence="3">
    <location>
        <begin position="2"/>
        <end position="36"/>
    </location>
</feature>
<evidence type="ECO:0000256" key="2">
    <source>
        <dbReference type="ARBA" id="ARBA00023163"/>
    </source>
</evidence>
<organism evidence="4 5">
    <name type="scientific">Streptomyces thermospinosisporus</name>
    <dbReference type="NCBI Taxonomy" id="161482"/>
    <lineage>
        <taxon>Bacteria</taxon>
        <taxon>Bacillati</taxon>
        <taxon>Actinomycetota</taxon>
        <taxon>Actinomycetes</taxon>
        <taxon>Kitasatosporales</taxon>
        <taxon>Streptomycetaceae</taxon>
        <taxon>Streptomyces</taxon>
    </lineage>
</organism>
<dbReference type="EMBL" id="BAAAIZ010000017">
    <property type="protein sequence ID" value="GAA1418815.1"/>
    <property type="molecule type" value="Genomic_DNA"/>
</dbReference>
<evidence type="ECO:0000313" key="5">
    <source>
        <dbReference type="Proteomes" id="UP001500973"/>
    </source>
</evidence>
<dbReference type="Proteomes" id="UP001500973">
    <property type="component" value="Unassembled WGS sequence"/>
</dbReference>
<sequence length="42" mass="4521">MADFPLAAQAGAELFADFDRHFEEGLALILAGIEASYRPKPA</sequence>
<dbReference type="SUPFAM" id="SSF48498">
    <property type="entry name" value="Tetracyclin repressor-like, C-terminal domain"/>
    <property type="match status" value="1"/>
</dbReference>
<dbReference type="Pfam" id="PF02909">
    <property type="entry name" value="TetR_C_1"/>
    <property type="match status" value="1"/>
</dbReference>
<evidence type="ECO:0000256" key="1">
    <source>
        <dbReference type="ARBA" id="ARBA00023015"/>
    </source>
</evidence>
<name>A0ABP4JFL2_9ACTN</name>
<keyword evidence="2" id="KW-0804">Transcription</keyword>
<reference evidence="5" key="1">
    <citation type="journal article" date="2019" name="Int. J. Syst. Evol. Microbiol.">
        <title>The Global Catalogue of Microorganisms (GCM) 10K type strain sequencing project: providing services to taxonomists for standard genome sequencing and annotation.</title>
        <authorList>
            <consortium name="The Broad Institute Genomics Platform"/>
            <consortium name="The Broad Institute Genome Sequencing Center for Infectious Disease"/>
            <person name="Wu L."/>
            <person name="Ma J."/>
        </authorList>
    </citation>
    <scope>NUCLEOTIDE SEQUENCE [LARGE SCALE GENOMIC DNA]</scope>
    <source>
        <strain evidence="5">JCM 11756</strain>
    </source>
</reference>
<dbReference type="InterPro" id="IPR036271">
    <property type="entry name" value="Tet_transcr_reg_TetR-rel_C_sf"/>
</dbReference>
<evidence type="ECO:0000313" key="4">
    <source>
        <dbReference type="EMBL" id="GAA1418815.1"/>
    </source>
</evidence>
<dbReference type="Gene3D" id="1.10.357.10">
    <property type="entry name" value="Tetracycline Repressor, domain 2"/>
    <property type="match status" value="1"/>
</dbReference>
<keyword evidence="1" id="KW-0805">Transcription regulation</keyword>